<dbReference type="PANTHER" id="PTHR43194">
    <property type="entry name" value="HYDROLASE ALPHA/BETA FOLD FAMILY"/>
    <property type="match status" value="1"/>
</dbReference>
<name>A0A501XFY1_9SPHN</name>
<dbReference type="InterPro" id="IPR050228">
    <property type="entry name" value="Carboxylesterase_BioH"/>
</dbReference>
<sequence length="303" mass="33222">MSDADPAPEPPLAHLRGAAPPAPGWFRDAVDAPHERHRLQVAGAGIEWLAWGQRGKPGLLLLHGNGAHADWWRFIAPFFAETHRVATLSWGGMGNSDHRPHYRMELFVEELLAVAEAAGLSDAGPFTTVGHSFGGFPMMALANREGQPMGRAIILDSPFDLDQRRRPRGSGGDARPHTVYATQAQALARFRWAPPQPTTHEYIADFIARLSIRPQDGGFSWKFDPFLWSEFEQPPGKDPLLAPQCPVTLMWGELSALVHGGLVEDMARRLPAGTPLIPIPQAYHHVMADQPLALVSALRAHLA</sequence>
<dbReference type="PANTHER" id="PTHR43194:SF2">
    <property type="entry name" value="PEROXISOMAL MEMBRANE PROTEIN LPX1"/>
    <property type="match status" value="1"/>
</dbReference>
<evidence type="ECO:0000313" key="4">
    <source>
        <dbReference type="Proteomes" id="UP000319897"/>
    </source>
</evidence>
<feature type="domain" description="AB hydrolase-1" evidence="2">
    <location>
        <begin position="59"/>
        <end position="288"/>
    </location>
</feature>
<accession>A0A501XFY1</accession>
<proteinExistence type="predicted"/>
<dbReference type="InterPro" id="IPR029058">
    <property type="entry name" value="AB_hydrolase_fold"/>
</dbReference>
<reference evidence="3 4" key="1">
    <citation type="submission" date="2019-06" db="EMBL/GenBank/DDBJ databases">
        <authorList>
            <person name="Lee I."/>
            <person name="Jang G.I."/>
            <person name="Hwang C.Y."/>
        </authorList>
    </citation>
    <scope>NUCLEOTIDE SEQUENCE [LARGE SCALE GENOMIC DNA]</scope>
    <source>
        <strain evidence="3 4">PAMC 28131</strain>
    </source>
</reference>
<gene>
    <name evidence="3" type="ORF">FJQ54_13495</name>
</gene>
<dbReference type="EMBL" id="VFSU01000030">
    <property type="protein sequence ID" value="TPE59492.1"/>
    <property type="molecule type" value="Genomic_DNA"/>
</dbReference>
<dbReference type="RefSeq" id="WP_140928939.1">
    <property type="nucleotide sequence ID" value="NZ_VFSU01000030.1"/>
</dbReference>
<feature type="region of interest" description="Disordered" evidence="1">
    <location>
        <begin position="1"/>
        <end position="20"/>
    </location>
</feature>
<keyword evidence="4" id="KW-1185">Reference proteome</keyword>
<dbReference type="SUPFAM" id="SSF53474">
    <property type="entry name" value="alpha/beta-Hydrolases"/>
    <property type="match status" value="1"/>
</dbReference>
<dbReference type="AlphaFoldDB" id="A0A501XFY1"/>
<comment type="caution">
    <text evidence="3">The sequence shown here is derived from an EMBL/GenBank/DDBJ whole genome shotgun (WGS) entry which is preliminary data.</text>
</comment>
<dbReference type="Pfam" id="PF00561">
    <property type="entry name" value="Abhydrolase_1"/>
    <property type="match status" value="1"/>
</dbReference>
<dbReference type="InterPro" id="IPR000073">
    <property type="entry name" value="AB_hydrolase_1"/>
</dbReference>
<dbReference type="Proteomes" id="UP000319897">
    <property type="component" value="Unassembled WGS sequence"/>
</dbReference>
<protein>
    <submittedName>
        <fullName evidence="3">Alpha/beta hydrolase</fullName>
    </submittedName>
</protein>
<organism evidence="3 4">
    <name type="scientific">Sandaracinobacter neustonicus</name>
    <dbReference type="NCBI Taxonomy" id="1715348"/>
    <lineage>
        <taxon>Bacteria</taxon>
        <taxon>Pseudomonadati</taxon>
        <taxon>Pseudomonadota</taxon>
        <taxon>Alphaproteobacteria</taxon>
        <taxon>Sphingomonadales</taxon>
        <taxon>Sphingosinicellaceae</taxon>
        <taxon>Sandaracinobacter</taxon>
    </lineage>
</organism>
<evidence type="ECO:0000259" key="2">
    <source>
        <dbReference type="Pfam" id="PF00561"/>
    </source>
</evidence>
<evidence type="ECO:0000256" key="1">
    <source>
        <dbReference type="SAM" id="MobiDB-lite"/>
    </source>
</evidence>
<dbReference type="GO" id="GO:0016787">
    <property type="term" value="F:hydrolase activity"/>
    <property type="evidence" value="ECO:0007669"/>
    <property type="project" value="UniProtKB-KW"/>
</dbReference>
<keyword evidence="3" id="KW-0378">Hydrolase</keyword>
<dbReference type="Gene3D" id="3.40.50.1820">
    <property type="entry name" value="alpha/beta hydrolase"/>
    <property type="match status" value="1"/>
</dbReference>
<evidence type="ECO:0000313" key="3">
    <source>
        <dbReference type="EMBL" id="TPE59492.1"/>
    </source>
</evidence>
<dbReference type="OrthoDB" id="9804723at2"/>